<name>A0A179G180_METCM</name>
<gene>
    <name evidence="2" type="ORF">VFPPC_13456</name>
</gene>
<dbReference type="EMBL" id="LSBJ02000002">
    <property type="protein sequence ID" value="OAQ71009.1"/>
    <property type="molecule type" value="Genomic_DNA"/>
</dbReference>
<comment type="caution">
    <text evidence="2">The sequence shown here is derived from an EMBL/GenBank/DDBJ whole genome shotgun (WGS) entry which is preliminary data.</text>
</comment>
<keyword evidence="3" id="KW-1185">Reference proteome</keyword>
<feature type="compositionally biased region" description="Basic and acidic residues" evidence="1">
    <location>
        <begin position="44"/>
        <end position="54"/>
    </location>
</feature>
<dbReference type="OrthoDB" id="4158087at2759"/>
<proteinExistence type="predicted"/>
<evidence type="ECO:0000256" key="1">
    <source>
        <dbReference type="SAM" id="MobiDB-lite"/>
    </source>
</evidence>
<feature type="region of interest" description="Disordered" evidence="1">
    <location>
        <begin position="39"/>
        <end position="63"/>
    </location>
</feature>
<sequence length="437" mass="48311">MQLTFLNLTNAPNLNPAELKVVRGHVTKSNFARRRVRLRGGTNEADKPLDKESRGVGPEALVNKSSGVRGNNAVCDGELPSEYGLLPRSLPAPDREIRFLLTKYRPLVFPTSLEGEESDTPHASKWFTLMRSEQALVEASMAIAIGCGSNDSPSQFSQKGTMHTYRAVKIISRKLSRGSLELTDGLLAAVFTLSYSELLRDNPVARESHVAGLAEMVKLRSGQNSLPKWLADFLVHDSIGAVIISPDEYCTKVAVAIGTPNSELYIRNMAKVSKMLAELRELLDGLDTSRNARVKAHIGRRIAAATRVIDSLPKLDSSYLQALEYALRLYLALLWPPASDVDTEYWLLGLKDSLGVPKVRLCAAVHLTAWQLFVGAASAGGDLEMKAWFMARLKRTLASMRVDSWERLLVVFSKTFMPDMRLLAEFEGVWNEVVDPS</sequence>
<accession>A0A179G180</accession>
<reference evidence="2 3" key="1">
    <citation type="journal article" date="2016" name="PLoS Pathog.">
        <title>Biosynthesis of antibiotic leucinostatins in bio-control fungus Purpureocillium lilacinum and their inhibition on phytophthora revealed by genome mining.</title>
        <authorList>
            <person name="Wang G."/>
            <person name="Liu Z."/>
            <person name="Lin R."/>
            <person name="Li E."/>
            <person name="Mao Z."/>
            <person name="Ling J."/>
            <person name="Yang Y."/>
            <person name="Yin W.B."/>
            <person name="Xie B."/>
        </authorList>
    </citation>
    <scope>NUCLEOTIDE SEQUENCE [LARGE SCALE GENOMIC DNA]</scope>
    <source>
        <strain evidence="2">170</strain>
    </source>
</reference>
<evidence type="ECO:0000313" key="3">
    <source>
        <dbReference type="Proteomes" id="UP000078397"/>
    </source>
</evidence>
<protein>
    <submittedName>
        <fullName evidence="2">Fungal specific transcription factor domain-containing protein</fullName>
    </submittedName>
</protein>
<evidence type="ECO:0000313" key="2">
    <source>
        <dbReference type="EMBL" id="OAQ71009.1"/>
    </source>
</evidence>
<dbReference type="AlphaFoldDB" id="A0A179G180"/>
<dbReference type="PANTHER" id="PTHR37540:SF5">
    <property type="entry name" value="TRANSCRIPTION FACTOR DOMAIN-CONTAINING PROTEIN"/>
    <property type="match status" value="1"/>
</dbReference>
<dbReference type="RefSeq" id="XP_018147546.1">
    <property type="nucleotide sequence ID" value="XM_018291233.1"/>
</dbReference>
<dbReference type="GeneID" id="28855227"/>
<organism evidence="2 3">
    <name type="scientific">Pochonia chlamydosporia 170</name>
    <dbReference type="NCBI Taxonomy" id="1380566"/>
    <lineage>
        <taxon>Eukaryota</taxon>
        <taxon>Fungi</taxon>
        <taxon>Dikarya</taxon>
        <taxon>Ascomycota</taxon>
        <taxon>Pezizomycotina</taxon>
        <taxon>Sordariomycetes</taxon>
        <taxon>Hypocreomycetidae</taxon>
        <taxon>Hypocreales</taxon>
        <taxon>Clavicipitaceae</taxon>
        <taxon>Pochonia</taxon>
    </lineage>
</organism>
<dbReference type="PANTHER" id="PTHR37540">
    <property type="entry name" value="TRANSCRIPTION FACTOR (ACR-2), PUTATIVE-RELATED-RELATED"/>
    <property type="match status" value="1"/>
</dbReference>
<dbReference type="KEGG" id="pchm:VFPPC_13456"/>
<dbReference type="Proteomes" id="UP000078397">
    <property type="component" value="Unassembled WGS sequence"/>
</dbReference>